<feature type="region of interest" description="Disordered" evidence="15">
    <location>
        <begin position="279"/>
        <end position="314"/>
    </location>
</feature>
<dbReference type="PANTHER" id="PTHR12302">
    <property type="entry name" value="EBNA2 BINDING PROTEIN P100"/>
    <property type="match status" value="1"/>
</dbReference>
<dbReference type="EMBL" id="KE747809">
    <property type="protein sequence ID" value="RMZ66622.1"/>
    <property type="molecule type" value="Genomic_DNA"/>
</dbReference>
<evidence type="ECO:0000256" key="5">
    <source>
        <dbReference type="ARBA" id="ARBA00014651"/>
    </source>
</evidence>
<evidence type="ECO:0000256" key="3">
    <source>
        <dbReference type="ARBA" id="ARBA00005435"/>
    </source>
</evidence>
<dbReference type="GO" id="GO:0046872">
    <property type="term" value="F:metal ion binding"/>
    <property type="evidence" value="ECO:0007669"/>
    <property type="project" value="UniProtKB-KW"/>
</dbReference>
<evidence type="ECO:0000256" key="12">
    <source>
        <dbReference type="ARBA" id="ARBA00022989"/>
    </source>
</evidence>
<organism evidence="17 18">
    <name type="scientific">Pyrenophora seminiperda CCB06</name>
    <dbReference type="NCBI Taxonomy" id="1302712"/>
    <lineage>
        <taxon>Eukaryota</taxon>
        <taxon>Fungi</taxon>
        <taxon>Dikarya</taxon>
        <taxon>Ascomycota</taxon>
        <taxon>Pezizomycotina</taxon>
        <taxon>Dothideomycetes</taxon>
        <taxon>Pleosporomycetidae</taxon>
        <taxon>Pleosporales</taxon>
        <taxon>Pleosporineae</taxon>
        <taxon>Pleosporaceae</taxon>
        <taxon>Pyrenophora</taxon>
    </lineage>
</organism>
<dbReference type="Proteomes" id="UP000265663">
    <property type="component" value="Unassembled WGS sequence"/>
</dbReference>
<dbReference type="Gene3D" id="2.40.50.90">
    <property type="match status" value="1"/>
</dbReference>
<sequence length="314" mass="35868">MPVQKQMTHVTESRVALACPDRLPRRSQRAAFKPTWAPPSFDQTFTPQLRIVNDAMALSSLWTASPRSSDWPSTLIEPRTLIPTLALTISTVAGVRLYKTYLRRIPTVNHIKPNYFRRKSIFGQVTSVGDADNFRLYHTPGGRIAGWGLLPWKRIPTKREDLTKQTLHIRIAGVDAPELAHWGREAQPFSKEAHDWLINLIHNRRVRAYIYRRDQYDRVVAQVYVRTWILRKDVGLEMLKAGLATVYEAKSGAEFGTVEDKYRAAELKARDSKVGMWAKPTLRRRLGGAPTPPPESPREYKNRHNAAEKLKKAG</sequence>
<evidence type="ECO:0000256" key="14">
    <source>
        <dbReference type="ARBA" id="ARBA00023136"/>
    </source>
</evidence>
<proteinExistence type="inferred from homology"/>
<keyword evidence="9 17" id="KW-0255">Endonuclease</keyword>
<evidence type="ECO:0000256" key="6">
    <source>
        <dbReference type="ARBA" id="ARBA00022692"/>
    </source>
</evidence>
<gene>
    <name evidence="17" type="ORF">GMOD_00001977</name>
</gene>
<dbReference type="AlphaFoldDB" id="A0A3M7LWU6"/>
<dbReference type="InterPro" id="IPR035437">
    <property type="entry name" value="SNase_OB-fold_sf"/>
</dbReference>
<keyword evidence="6" id="KW-0812">Transmembrane</keyword>
<evidence type="ECO:0000256" key="1">
    <source>
        <dbReference type="ARBA" id="ARBA00004167"/>
    </source>
</evidence>
<evidence type="ECO:0000256" key="13">
    <source>
        <dbReference type="ARBA" id="ARBA00023128"/>
    </source>
</evidence>
<protein>
    <recommendedName>
        <fullName evidence="4">Probable endonuclease LCL3</fullName>
    </recommendedName>
    <alternativeName>
        <fullName evidence="5">Probable endonuclease lcl3</fullName>
    </alternativeName>
</protein>
<evidence type="ECO:0000256" key="8">
    <source>
        <dbReference type="ARBA" id="ARBA00022723"/>
    </source>
</evidence>
<dbReference type="InterPro" id="IPR016071">
    <property type="entry name" value="Staphylococal_nuclease_OB-fold"/>
</dbReference>
<evidence type="ECO:0000313" key="18">
    <source>
        <dbReference type="Proteomes" id="UP000265663"/>
    </source>
</evidence>
<keyword evidence="10" id="KW-0378">Hydrolase</keyword>
<reference evidence="17 18" key="1">
    <citation type="journal article" date="2014" name="PLoS ONE">
        <title>De novo Genome Assembly of the Fungal Plant Pathogen Pyrenophora semeniperda.</title>
        <authorList>
            <person name="Soliai M.M."/>
            <person name="Meyer S.E."/>
            <person name="Udall J.A."/>
            <person name="Elzinga D.E."/>
            <person name="Hermansen R.A."/>
            <person name="Bodily P.M."/>
            <person name="Hart A.A."/>
            <person name="Coleman C.E."/>
        </authorList>
    </citation>
    <scope>NUCLEOTIDE SEQUENCE [LARGE SCALE GENOMIC DNA]</scope>
    <source>
        <strain evidence="17 18">CCB06</strain>
        <tissue evidence="17">Mycelium</tissue>
    </source>
</reference>
<keyword evidence="13" id="KW-0496">Mitochondrion</keyword>
<dbReference type="SUPFAM" id="SSF50199">
    <property type="entry name" value="Staphylococcal nuclease"/>
    <property type="match status" value="1"/>
</dbReference>
<evidence type="ECO:0000256" key="9">
    <source>
        <dbReference type="ARBA" id="ARBA00022759"/>
    </source>
</evidence>
<comment type="subcellular location">
    <subcellularLocation>
        <location evidence="1">Membrane</location>
        <topology evidence="1">Single-pass membrane protein</topology>
    </subcellularLocation>
    <subcellularLocation>
        <location evidence="2">Mitochondrion</location>
    </subcellularLocation>
</comment>
<evidence type="ECO:0000256" key="7">
    <source>
        <dbReference type="ARBA" id="ARBA00022722"/>
    </source>
</evidence>
<name>A0A3M7LWU6_9PLEO</name>
<evidence type="ECO:0000256" key="11">
    <source>
        <dbReference type="ARBA" id="ARBA00022837"/>
    </source>
</evidence>
<dbReference type="FunFam" id="2.40.50.90:FF:000029">
    <property type="entry name" value="Probable endonuclease lcl3"/>
    <property type="match status" value="1"/>
</dbReference>
<dbReference type="Pfam" id="PF00565">
    <property type="entry name" value="SNase"/>
    <property type="match status" value="1"/>
</dbReference>
<keyword evidence="8" id="KW-0479">Metal-binding</keyword>
<dbReference type="GO" id="GO:0004519">
    <property type="term" value="F:endonuclease activity"/>
    <property type="evidence" value="ECO:0007669"/>
    <property type="project" value="UniProtKB-KW"/>
</dbReference>
<evidence type="ECO:0000256" key="15">
    <source>
        <dbReference type="SAM" id="MobiDB-lite"/>
    </source>
</evidence>
<dbReference type="PANTHER" id="PTHR12302:SF3">
    <property type="entry name" value="SERINE_THREONINE-PROTEIN KINASE 31"/>
    <property type="match status" value="1"/>
</dbReference>
<keyword evidence="12" id="KW-1133">Transmembrane helix</keyword>
<dbReference type="SMART" id="SM00318">
    <property type="entry name" value="SNc"/>
    <property type="match status" value="1"/>
</dbReference>
<dbReference type="PROSITE" id="PS50830">
    <property type="entry name" value="TNASE_3"/>
    <property type="match status" value="1"/>
</dbReference>
<comment type="similarity">
    <text evidence="3">Belongs to the LCL3 family.</text>
</comment>
<dbReference type="GO" id="GO:0016020">
    <property type="term" value="C:membrane"/>
    <property type="evidence" value="ECO:0007669"/>
    <property type="project" value="UniProtKB-SubCell"/>
</dbReference>
<dbReference type="GO" id="GO:0005739">
    <property type="term" value="C:mitochondrion"/>
    <property type="evidence" value="ECO:0007669"/>
    <property type="project" value="UniProtKB-SubCell"/>
</dbReference>
<dbReference type="OrthoDB" id="430293at2759"/>
<keyword evidence="11" id="KW-0106">Calcium</keyword>
<keyword evidence="7" id="KW-0540">Nuclease</keyword>
<dbReference type="GO" id="GO:0016787">
    <property type="term" value="F:hydrolase activity"/>
    <property type="evidence" value="ECO:0007669"/>
    <property type="project" value="UniProtKB-KW"/>
</dbReference>
<evidence type="ECO:0000256" key="10">
    <source>
        <dbReference type="ARBA" id="ARBA00022801"/>
    </source>
</evidence>
<evidence type="ECO:0000313" key="17">
    <source>
        <dbReference type="EMBL" id="RMZ66622.1"/>
    </source>
</evidence>
<accession>A0A3M7LWU6</accession>
<feature type="compositionally biased region" description="Basic and acidic residues" evidence="15">
    <location>
        <begin position="296"/>
        <end position="314"/>
    </location>
</feature>
<evidence type="ECO:0000259" key="16">
    <source>
        <dbReference type="PROSITE" id="PS50830"/>
    </source>
</evidence>
<evidence type="ECO:0000256" key="2">
    <source>
        <dbReference type="ARBA" id="ARBA00004173"/>
    </source>
</evidence>
<feature type="domain" description="TNase-like" evidence="16">
    <location>
        <begin position="119"/>
        <end position="279"/>
    </location>
</feature>
<keyword evidence="14" id="KW-0472">Membrane</keyword>
<evidence type="ECO:0000256" key="4">
    <source>
        <dbReference type="ARBA" id="ARBA00013404"/>
    </source>
</evidence>
<keyword evidence="18" id="KW-1185">Reference proteome</keyword>